<name>A0A9E7SNK6_THEAG</name>
<dbReference type="SUPFAM" id="SSF52317">
    <property type="entry name" value="Class I glutamine amidotransferase-like"/>
    <property type="match status" value="1"/>
</dbReference>
<dbReference type="Pfam" id="PF14258">
    <property type="entry name" value="DUF4350"/>
    <property type="match status" value="1"/>
</dbReference>
<feature type="region of interest" description="Disordered" evidence="1">
    <location>
        <begin position="443"/>
        <end position="464"/>
    </location>
</feature>
<reference evidence="4" key="2">
    <citation type="submission" date="2022-06" db="EMBL/GenBank/DDBJ databases">
        <authorList>
            <person name="Park Y.-J."/>
        </authorList>
    </citation>
    <scope>NUCLEOTIDE SEQUENCE</scope>
    <source>
        <strain evidence="4">TY</strain>
    </source>
</reference>
<organism evidence="4 5">
    <name type="scientific">Thermococcus aggregans</name>
    <dbReference type="NCBI Taxonomy" id="110163"/>
    <lineage>
        <taxon>Archaea</taxon>
        <taxon>Methanobacteriati</taxon>
        <taxon>Methanobacteriota</taxon>
        <taxon>Thermococci</taxon>
        <taxon>Thermococcales</taxon>
        <taxon>Thermococcaceae</taxon>
        <taxon>Thermococcus</taxon>
    </lineage>
</organism>
<dbReference type="Proteomes" id="UP001055732">
    <property type="component" value="Chromosome"/>
</dbReference>
<evidence type="ECO:0000313" key="5">
    <source>
        <dbReference type="Proteomes" id="UP001055732"/>
    </source>
</evidence>
<dbReference type="Gene3D" id="3.40.50.880">
    <property type="match status" value="1"/>
</dbReference>
<evidence type="ECO:0000313" key="4">
    <source>
        <dbReference type="EMBL" id="USS40359.1"/>
    </source>
</evidence>
<protein>
    <submittedName>
        <fullName evidence="4">Uncharacterized protein</fullName>
    </submittedName>
</protein>
<dbReference type="EMBL" id="CP099582">
    <property type="protein sequence ID" value="USS40359.1"/>
    <property type="molecule type" value="Genomic_DNA"/>
</dbReference>
<evidence type="ECO:0000259" key="3">
    <source>
        <dbReference type="Pfam" id="PF14258"/>
    </source>
</evidence>
<evidence type="ECO:0000259" key="2">
    <source>
        <dbReference type="Pfam" id="PF07705"/>
    </source>
</evidence>
<dbReference type="InterPro" id="IPR013783">
    <property type="entry name" value="Ig-like_fold"/>
</dbReference>
<dbReference type="InterPro" id="IPR029062">
    <property type="entry name" value="Class_I_gatase-like"/>
</dbReference>
<dbReference type="KEGG" id="tagg:NF865_08565"/>
<evidence type="ECO:0000256" key="1">
    <source>
        <dbReference type="SAM" id="MobiDB-lite"/>
    </source>
</evidence>
<dbReference type="Gene3D" id="2.60.40.10">
    <property type="entry name" value="Immunoglobulins"/>
    <property type="match status" value="1"/>
</dbReference>
<gene>
    <name evidence="4" type="ORF">NF865_08565</name>
</gene>
<reference evidence="4" key="1">
    <citation type="journal article" date="1998" name="Int. J. Syst. Bacteriol. 48 Pt">
        <title>Thermococcus guaymasensis sp. nov. and Thermococcus aggregans sp. nov., two novel thermophilic archaea isolated from the Guaymas Basin hydrothermal vent site.</title>
        <authorList>
            <person name="Canganella F."/>
            <person name="Jones W.J."/>
            <person name="Gambacorta A."/>
            <person name="Antranikian G."/>
        </authorList>
    </citation>
    <scope>NUCLEOTIDE SEQUENCE</scope>
    <source>
        <strain evidence="4">TY</strain>
    </source>
</reference>
<feature type="domain" description="CARDB" evidence="2">
    <location>
        <begin position="226"/>
        <end position="301"/>
    </location>
</feature>
<keyword evidence="5" id="KW-1185">Reference proteome</keyword>
<proteinExistence type="predicted"/>
<feature type="domain" description="DUF4350" evidence="3">
    <location>
        <begin position="521"/>
        <end position="687"/>
    </location>
</feature>
<accession>A0A9E7SNK6</accession>
<dbReference type="RefSeq" id="WP_253304315.1">
    <property type="nucleotide sequence ID" value="NZ_CP099582.1"/>
</dbReference>
<dbReference type="CDD" id="cd04486">
    <property type="entry name" value="YhcR_OBF_like"/>
    <property type="match status" value="1"/>
</dbReference>
<dbReference type="InterPro" id="IPR011635">
    <property type="entry name" value="CARDB"/>
</dbReference>
<dbReference type="PANTHER" id="PTHR12969:SF7">
    <property type="entry name" value="INTRAFLAGELLAR TRANSPORT PROTEIN 52 HOMOLOG"/>
    <property type="match status" value="1"/>
</dbReference>
<sequence>MNKKALLLIAILFLSMLPATAAGSVPYLSIHDIQYTTDPSGDSPYKGKTVITRGVVTAVYGTKGFFIQDGTGPWSGVYVYLADYSMPANLTIGSYVEVKGYVKEFYGLTELSVDKDYGNYVSVIGTAPLPDPVTLPTGNVSQEQWEGVLVKVENIIVTDENLGYGEWEVDDGSGPLRVDDLIYRYYPSRGQKLEYVVGVVYYSFGNFKLEPRSADDIKEYIPSVRITSLTVPDVAYRGTPVSIEMYIKNEGVFAENITVLLSIEDVVVLNKTLEIKAGEAKTVQYQWTPQALGSYEIKAEILGYDTKYSVVDVVEHPRIVTNYLLKFYDFRYTWDLKPAFEKQYNQYSSILSELQGYGVGFGSIEDKIMEINENVKLIEEYYSKYLELKPRYLTQYPVVPLRYLRRAYFLTRETEEKIKEILPVLNATLQEVRELIAQQANQTTTLGNQTVPGPSNTTQPSNQTMNQTQIEVKVVRVLVDASHEQYYNDKRLTGLINRIKEELGWLVDVNYQKPLTSEILSKYDILIMTNPEADITEEEAQTIKNWVREGGGLLITGDWYRYVYYKSLNRVTEEFGIKFNNDELMDEERNTGRPYYPVVGEFNFGHPVTKFLNETSQLYYNGDTLDVSRNAVWVIRGYSSAYAVDNSGKVVKEKGSKPIVAAAVEVGSGRIVAYGSSRALSDEYYGRYITTNWPFIKGVLLWLAGEI</sequence>
<dbReference type="InterPro" id="IPR039975">
    <property type="entry name" value="IFT52"/>
</dbReference>
<dbReference type="Pfam" id="PF07705">
    <property type="entry name" value="CARDB"/>
    <property type="match status" value="1"/>
</dbReference>
<dbReference type="AlphaFoldDB" id="A0A9E7SNK6"/>
<dbReference type="PANTHER" id="PTHR12969">
    <property type="entry name" value="NGD5/OSM-6/IFT52"/>
    <property type="match status" value="1"/>
</dbReference>
<dbReference type="InterPro" id="IPR025646">
    <property type="entry name" value="DUF4350"/>
</dbReference>